<organism evidence="2 3">
    <name type="scientific">Aureitalea marina</name>
    <dbReference type="NCBI Taxonomy" id="930804"/>
    <lineage>
        <taxon>Bacteria</taxon>
        <taxon>Pseudomonadati</taxon>
        <taxon>Bacteroidota</taxon>
        <taxon>Flavobacteriia</taxon>
        <taxon>Flavobacteriales</taxon>
        <taxon>Flavobacteriaceae</taxon>
        <taxon>Aureitalea</taxon>
    </lineage>
</organism>
<protein>
    <recommendedName>
        <fullName evidence="4">Type IX secretion system membrane protein PorP/SprF</fullName>
    </recommendedName>
</protein>
<dbReference type="NCBIfam" id="TIGR03519">
    <property type="entry name" value="T9SS_PorP_fam"/>
    <property type="match status" value="1"/>
</dbReference>
<name>A0A2S7KTV3_9FLAO</name>
<evidence type="ECO:0008006" key="4">
    <source>
        <dbReference type="Google" id="ProtNLM"/>
    </source>
</evidence>
<feature type="chain" id="PRO_5015541663" description="Type IX secretion system membrane protein PorP/SprF" evidence="1">
    <location>
        <begin position="19"/>
        <end position="300"/>
    </location>
</feature>
<reference evidence="2 3" key="1">
    <citation type="submission" date="2016-11" db="EMBL/GenBank/DDBJ databases">
        <title>Trade-off between light-utilization and light-protection in marine flavobacteria.</title>
        <authorList>
            <person name="Kumagai Y."/>
        </authorList>
    </citation>
    <scope>NUCLEOTIDE SEQUENCE [LARGE SCALE GENOMIC DNA]</scope>
    <source>
        <strain evidence="2 3">NBRC 107741</strain>
    </source>
</reference>
<comment type="caution">
    <text evidence="2">The sequence shown here is derived from an EMBL/GenBank/DDBJ whole genome shotgun (WGS) entry which is preliminary data.</text>
</comment>
<dbReference type="Proteomes" id="UP000239800">
    <property type="component" value="Unassembled WGS sequence"/>
</dbReference>
<keyword evidence="3" id="KW-1185">Reference proteome</keyword>
<evidence type="ECO:0000313" key="2">
    <source>
        <dbReference type="EMBL" id="PQB06072.1"/>
    </source>
</evidence>
<dbReference type="EMBL" id="MQUB01000001">
    <property type="protein sequence ID" value="PQB06072.1"/>
    <property type="molecule type" value="Genomic_DNA"/>
</dbReference>
<dbReference type="AlphaFoldDB" id="A0A2S7KTV3"/>
<evidence type="ECO:0000256" key="1">
    <source>
        <dbReference type="SAM" id="SignalP"/>
    </source>
</evidence>
<feature type="signal peptide" evidence="1">
    <location>
        <begin position="1"/>
        <end position="18"/>
    </location>
</feature>
<gene>
    <name evidence="2" type="ORF">BST85_12460</name>
</gene>
<dbReference type="Pfam" id="PF11751">
    <property type="entry name" value="PorP_SprF"/>
    <property type="match status" value="1"/>
</dbReference>
<accession>A0A2S7KTV3</accession>
<keyword evidence="1" id="KW-0732">Signal</keyword>
<sequence>MRCLYLLALVSVSTFAQQDPHYTQYRYNLSVVNPAYAGSQGLLNANLLYRNQWSGLEGAPETYTFSAHSPFGEESGLGLSAIRDRLGPVQETNVYADYSYTLQFGRDQYLALGLKAGATFHDVGLTELDVVDPLDPFFSQDISKVYPNFGIGAYYYTSDYFISLSVPNLLTSVHLDENGLKYGNERNHMFIAGGYLLVVSDDLSLRPSAMLKGTFRSPWTFDINMNVLIVNTVEGGVSYRLGDSFSGLVGIWVSDMMRIGYAYDAVVSPLSNVGGASHEIILSFDIVFGDGGRVIPPRFL</sequence>
<dbReference type="OrthoDB" id="1114455at2"/>
<evidence type="ECO:0000313" key="3">
    <source>
        <dbReference type="Proteomes" id="UP000239800"/>
    </source>
</evidence>
<dbReference type="InterPro" id="IPR019861">
    <property type="entry name" value="PorP/SprF_Bacteroidetes"/>
</dbReference>
<proteinExistence type="predicted"/>